<feature type="compositionally biased region" description="Polar residues" evidence="1">
    <location>
        <begin position="115"/>
        <end position="124"/>
    </location>
</feature>
<name>A0A0F7L964_9VIRU</name>
<sequence length="168" mass="17811">MPDHCSSLRSGLAASQCEPCAAHPSSSTPVGRAAVSDGSPAAKPGSDPATPPCEPGRHPAPTYEGNETEMGADPERPPDQRPWLPASCCHGFCVLEQRLARSQAPQRHHHDEMPSRQNGGTHARTSAWPDLPSEPCPSPLQQPDQTGSQCVICSDLPTDDGNKRGIRP</sequence>
<reference evidence="2" key="2">
    <citation type="submission" date="2015-03" db="EMBL/GenBank/DDBJ databases">
        <authorList>
            <person name="Chow C.-E.T."/>
            <person name="Winget D.M."/>
            <person name="White R.A.III."/>
            <person name="Hallam S.J."/>
            <person name="Suttle C.A."/>
        </authorList>
    </citation>
    <scope>NUCLEOTIDE SEQUENCE</scope>
    <source>
        <strain evidence="2">Oxic1_1</strain>
    </source>
</reference>
<proteinExistence type="predicted"/>
<accession>A0A0F7L964</accession>
<protein>
    <submittedName>
        <fullName evidence="2">Uncharacterized protein</fullName>
    </submittedName>
</protein>
<feature type="compositionally biased region" description="Polar residues" evidence="1">
    <location>
        <begin position="141"/>
        <end position="151"/>
    </location>
</feature>
<dbReference type="EMBL" id="KR029596">
    <property type="protein sequence ID" value="AKH47611.1"/>
    <property type="molecule type" value="Genomic_DNA"/>
</dbReference>
<organism evidence="2">
    <name type="scientific">uncultured marine virus</name>
    <dbReference type="NCBI Taxonomy" id="186617"/>
    <lineage>
        <taxon>Viruses</taxon>
        <taxon>environmental samples</taxon>
    </lineage>
</organism>
<evidence type="ECO:0000256" key="1">
    <source>
        <dbReference type="SAM" id="MobiDB-lite"/>
    </source>
</evidence>
<reference evidence="2" key="1">
    <citation type="journal article" date="2015" name="Front. Microbiol.">
        <title>Combining genomic sequencing methods to explore viral diversity and reveal potential virus-host interactions.</title>
        <authorList>
            <person name="Chow C.E."/>
            <person name="Winget D.M."/>
            <person name="White R.A.III."/>
            <person name="Hallam S.J."/>
            <person name="Suttle C.A."/>
        </authorList>
    </citation>
    <scope>NUCLEOTIDE SEQUENCE</scope>
    <source>
        <strain evidence="2">Oxic1_1</strain>
    </source>
</reference>
<feature type="region of interest" description="Disordered" evidence="1">
    <location>
        <begin position="16"/>
        <end position="83"/>
    </location>
</feature>
<feature type="region of interest" description="Disordered" evidence="1">
    <location>
        <begin position="101"/>
        <end position="168"/>
    </location>
</feature>
<evidence type="ECO:0000313" key="2">
    <source>
        <dbReference type="EMBL" id="AKH47611.1"/>
    </source>
</evidence>